<dbReference type="PANTHER" id="PTHR42792:SF1">
    <property type="entry name" value="FLAGELLAR HOOK-ASSOCIATED PROTEIN 3"/>
    <property type="match status" value="1"/>
</dbReference>
<dbReference type="Pfam" id="PF00700">
    <property type="entry name" value="Flagellin_C"/>
    <property type="match status" value="1"/>
</dbReference>
<dbReference type="InterPro" id="IPR013384">
    <property type="entry name" value="Flagell_FlgL"/>
</dbReference>
<organism evidence="8 9">
    <name type="scientific">Candidatus Methylobacter titanis</name>
    <dbReference type="NCBI Taxonomy" id="3053457"/>
    <lineage>
        <taxon>Bacteria</taxon>
        <taxon>Pseudomonadati</taxon>
        <taxon>Pseudomonadota</taxon>
        <taxon>Gammaproteobacteria</taxon>
        <taxon>Methylococcales</taxon>
        <taxon>Methylococcaceae</taxon>
        <taxon>Methylobacter</taxon>
    </lineage>
</organism>
<evidence type="ECO:0000313" key="8">
    <source>
        <dbReference type="EMBL" id="MDI1229716.1"/>
    </source>
</evidence>
<dbReference type="PANTHER" id="PTHR42792">
    <property type="entry name" value="FLAGELLIN"/>
    <property type="match status" value="1"/>
</dbReference>
<dbReference type="GO" id="GO:0005198">
    <property type="term" value="F:structural molecule activity"/>
    <property type="evidence" value="ECO:0007669"/>
    <property type="project" value="InterPro"/>
</dbReference>
<dbReference type="InterPro" id="IPR001492">
    <property type="entry name" value="Flagellin"/>
</dbReference>
<evidence type="ECO:0000259" key="6">
    <source>
        <dbReference type="Pfam" id="PF00669"/>
    </source>
</evidence>
<comment type="caution">
    <text evidence="8">The sequence shown here is derived from an EMBL/GenBank/DDBJ whole genome shotgun (WGS) entry which is preliminary data.</text>
</comment>
<dbReference type="InterPro" id="IPR001029">
    <property type="entry name" value="Flagellin_N"/>
</dbReference>
<keyword evidence="9" id="KW-1185">Reference proteome</keyword>
<dbReference type="NCBIfam" id="TIGR02550">
    <property type="entry name" value="flagell_flgL"/>
    <property type="match status" value="1"/>
</dbReference>
<dbReference type="Proteomes" id="UP001160519">
    <property type="component" value="Unassembled WGS sequence"/>
</dbReference>
<dbReference type="EMBL" id="JAQSDF010000001">
    <property type="protein sequence ID" value="MDI1229716.1"/>
    <property type="molecule type" value="Genomic_DNA"/>
</dbReference>
<accession>A0AA43Q1A1</accession>
<feature type="domain" description="Flagellin N-terminal" evidence="6">
    <location>
        <begin position="3"/>
        <end position="139"/>
    </location>
</feature>
<evidence type="ECO:0000256" key="5">
    <source>
        <dbReference type="ARBA" id="ARBA00023143"/>
    </source>
</evidence>
<sequence length="430" mass="45814">MRISTAWAQQLSVNAMGKQQTELAKVQQQISSGRKVSTPAEDPAAAVRVLDLDKTIAKTEQHQSNIATVRGRLNLEESALETANNIMFRAKDLTIQAISSATLNDSDRLSIKFEVDQLIEQLAGVANTQNANGEFIFSGDLSTVPAFTKQAATGEYVYQGGTQQRALQIGSSRQVADSDLGSTVFDNITSSSPAADENGKRSIFNTLKALSDGLGASLNPTSGEITGDRFLRYGLDYSAATVKFDLVANPGPVTAPIDLSNKLAFAGIEDVIAEINAQLTAGGFNSAMQARSNGNRIEFASVATGAASNIQINNTSGTFLTDAGFTEGQNQAGVVAQTYQSQMTSVLGDLDAALGRFLETRTSVGARMNALDNQESQNEKFVLDTTTTLSETQDLDYADAISKFQLQSIALQAGQQAFAQVNKLSLFNYL</sequence>
<dbReference type="SUPFAM" id="SSF64518">
    <property type="entry name" value="Phase 1 flagellin"/>
    <property type="match status" value="1"/>
</dbReference>
<proteinExistence type="inferred from homology"/>
<keyword evidence="8" id="KW-0969">Cilium</keyword>
<dbReference type="AlphaFoldDB" id="A0AA43Q1A1"/>
<evidence type="ECO:0000256" key="1">
    <source>
        <dbReference type="ARBA" id="ARBA00004365"/>
    </source>
</evidence>
<comment type="similarity">
    <text evidence="3">Belongs to the bacterial flagellin family.</text>
</comment>
<reference evidence="8" key="1">
    <citation type="submission" date="2023-01" db="EMBL/GenBank/DDBJ databases">
        <title>Biogeochemical cycle of methane in antarctic sediments.</title>
        <authorList>
            <person name="Roldan D.M."/>
            <person name="Menes R.J."/>
        </authorList>
    </citation>
    <scope>NUCLEOTIDE SEQUENCE [LARGE SCALE GENOMIC DNA]</scope>
    <source>
        <strain evidence="8">K-2018 MAG008</strain>
    </source>
</reference>
<evidence type="ECO:0000313" key="9">
    <source>
        <dbReference type="Proteomes" id="UP001160519"/>
    </source>
</evidence>
<keyword evidence="8" id="KW-0966">Cell projection</keyword>
<keyword evidence="4" id="KW-0964">Secreted</keyword>
<gene>
    <name evidence="8" type="primary">flgL</name>
    <name evidence="8" type="ORF">PSU93_01020</name>
</gene>
<evidence type="ECO:0000256" key="4">
    <source>
        <dbReference type="ARBA" id="ARBA00022525"/>
    </source>
</evidence>
<dbReference type="Gene3D" id="1.20.1330.10">
    <property type="entry name" value="f41 fragment of flagellin, N-terminal domain"/>
    <property type="match status" value="2"/>
</dbReference>
<keyword evidence="8" id="KW-0282">Flagellum</keyword>
<evidence type="ECO:0000256" key="3">
    <source>
        <dbReference type="ARBA" id="ARBA00005709"/>
    </source>
</evidence>
<evidence type="ECO:0000259" key="7">
    <source>
        <dbReference type="Pfam" id="PF00700"/>
    </source>
</evidence>
<dbReference type="InterPro" id="IPR046358">
    <property type="entry name" value="Flagellin_C"/>
</dbReference>
<comment type="subcellular location">
    <subcellularLocation>
        <location evidence="1">Bacterial flagellum</location>
    </subcellularLocation>
    <subcellularLocation>
        <location evidence="2">Secreted</location>
    </subcellularLocation>
</comment>
<dbReference type="GO" id="GO:0009424">
    <property type="term" value="C:bacterial-type flagellum hook"/>
    <property type="evidence" value="ECO:0007669"/>
    <property type="project" value="InterPro"/>
</dbReference>
<feature type="domain" description="Flagellin C-terminal" evidence="7">
    <location>
        <begin position="350"/>
        <end position="430"/>
    </location>
</feature>
<keyword evidence="5" id="KW-0975">Bacterial flagellum</keyword>
<dbReference type="GO" id="GO:0071973">
    <property type="term" value="P:bacterial-type flagellum-dependent cell motility"/>
    <property type="evidence" value="ECO:0007669"/>
    <property type="project" value="InterPro"/>
</dbReference>
<dbReference type="Pfam" id="PF00669">
    <property type="entry name" value="Flagellin_N"/>
    <property type="match status" value="1"/>
</dbReference>
<evidence type="ECO:0000256" key="2">
    <source>
        <dbReference type="ARBA" id="ARBA00004613"/>
    </source>
</evidence>
<dbReference type="GO" id="GO:0005576">
    <property type="term" value="C:extracellular region"/>
    <property type="evidence" value="ECO:0007669"/>
    <property type="project" value="UniProtKB-SubCell"/>
</dbReference>
<name>A0AA43Q1A1_9GAMM</name>
<protein>
    <submittedName>
        <fullName evidence="8">Flagellar hook-associated protein FlgL</fullName>
    </submittedName>
</protein>